<gene>
    <name evidence="6" type="ORF">MBO_09138</name>
</gene>
<dbReference type="RefSeq" id="WP_052585418.1">
    <property type="nucleotide sequence ID" value="NZ_AOMT01000043.1"/>
</dbReference>
<dbReference type="Pfam" id="PF01553">
    <property type="entry name" value="Acyltransferase"/>
    <property type="match status" value="1"/>
</dbReference>
<proteinExistence type="predicted"/>
<dbReference type="PANTHER" id="PTHR10434">
    <property type="entry name" value="1-ACYL-SN-GLYCEROL-3-PHOSPHATE ACYLTRANSFERASE"/>
    <property type="match status" value="1"/>
</dbReference>
<dbReference type="OrthoDB" id="9796839at2"/>
<keyword evidence="7" id="KW-1185">Reference proteome</keyword>
<dbReference type="Proteomes" id="UP000035860">
    <property type="component" value="Unassembled WGS sequence"/>
</dbReference>
<dbReference type="SUPFAM" id="SSF69593">
    <property type="entry name" value="Glycerol-3-phosphate (1)-acyltransferase"/>
    <property type="match status" value="1"/>
</dbReference>
<evidence type="ECO:0000313" key="6">
    <source>
        <dbReference type="EMBL" id="KDN24298.1"/>
    </source>
</evidence>
<dbReference type="GO" id="GO:0006654">
    <property type="term" value="P:phosphatidic acid biosynthetic process"/>
    <property type="evidence" value="ECO:0007669"/>
    <property type="project" value="TreeGrafter"/>
</dbReference>
<protein>
    <submittedName>
        <fullName evidence="6">Phospholipid/glycerol acyltransferase</fullName>
    </submittedName>
</protein>
<organism evidence="6 7">
    <name type="scientific">Moraxella bovoculi 237</name>
    <dbReference type="NCBI Taxonomy" id="743974"/>
    <lineage>
        <taxon>Bacteria</taxon>
        <taxon>Pseudomonadati</taxon>
        <taxon>Pseudomonadota</taxon>
        <taxon>Gammaproteobacteria</taxon>
        <taxon>Moraxellales</taxon>
        <taxon>Moraxellaceae</taxon>
        <taxon>Moraxella</taxon>
    </lineage>
</organism>
<dbReference type="PANTHER" id="PTHR10434:SF9">
    <property type="entry name" value="PHOSPHOLIPID_GLYCEROL ACYLTRANSFERASE DOMAIN-CONTAINING PROTEIN"/>
    <property type="match status" value="1"/>
</dbReference>
<keyword evidence="3 6" id="KW-0012">Acyltransferase</keyword>
<dbReference type="InterPro" id="IPR002123">
    <property type="entry name" value="Plipid/glycerol_acylTrfase"/>
</dbReference>
<accession>A0A066UJA0</accession>
<keyword evidence="4" id="KW-0812">Transmembrane</keyword>
<evidence type="ECO:0000259" key="5">
    <source>
        <dbReference type="SMART" id="SM00563"/>
    </source>
</evidence>
<keyword evidence="4" id="KW-0472">Membrane</keyword>
<keyword evidence="4" id="KW-1133">Transmembrane helix</keyword>
<feature type="domain" description="Phospholipid/glycerol acyltransferase" evidence="5">
    <location>
        <begin position="47"/>
        <end position="160"/>
    </location>
</feature>
<dbReference type="AlphaFoldDB" id="A0A066UJA0"/>
<sequence length="203" mass="22659">MQPLSHVYLGDRVPKRCGRITPKIARLFNRLTGWRTVGQIPNIDQAVVIGAPHTSNLDGVYALPLLVELGVDIKILAKKELFGVPILSQFLTWAGVIPIDRGKKGSVLQANIDRFATKEPLFLGLAPEGTRTRTAKWKTGFYYLAVGAGVPIIPAALDYRMKTLQFLPSFYPTGDIEQDLPKIYAYFQDITPKHPHHFNLPLQ</sequence>
<name>A0A066UJA0_9GAMM</name>
<evidence type="ECO:0000256" key="2">
    <source>
        <dbReference type="ARBA" id="ARBA00022679"/>
    </source>
</evidence>
<keyword evidence="2 6" id="KW-0808">Transferase</keyword>
<dbReference type="EMBL" id="AOMT01000043">
    <property type="protein sequence ID" value="KDN24298.1"/>
    <property type="molecule type" value="Genomic_DNA"/>
</dbReference>
<reference evidence="6 7" key="1">
    <citation type="journal article" date="2014" name="Genome Announc.">
        <title>Draft Genome Sequence of Moraxella bovoculi Strain 237T (ATCC BAA-1259T) Isolated from a Calf with Infectious Bovine Keratoconjunctivitis.</title>
        <authorList>
            <person name="Calcutt M.J."/>
            <person name="Foecking M.F."/>
            <person name="Martin N.T."/>
            <person name="Mhlanga-Mutangadura T."/>
            <person name="Reilly T.J."/>
        </authorList>
    </citation>
    <scope>NUCLEOTIDE SEQUENCE [LARGE SCALE GENOMIC DNA]</scope>
    <source>
        <strain evidence="6 7">237</strain>
    </source>
</reference>
<comment type="pathway">
    <text evidence="1">Lipid metabolism.</text>
</comment>
<feature type="transmembrane region" description="Helical" evidence="4">
    <location>
        <begin position="140"/>
        <end position="157"/>
    </location>
</feature>
<evidence type="ECO:0000256" key="3">
    <source>
        <dbReference type="ARBA" id="ARBA00023315"/>
    </source>
</evidence>
<evidence type="ECO:0000256" key="4">
    <source>
        <dbReference type="SAM" id="Phobius"/>
    </source>
</evidence>
<dbReference type="GO" id="GO:0003841">
    <property type="term" value="F:1-acylglycerol-3-phosphate O-acyltransferase activity"/>
    <property type="evidence" value="ECO:0007669"/>
    <property type="project" value="TreeGrafter"/>
</dbReference>
<comment type="caution">
    <text evidence="6">The sequence shown here is derived from an EMBL/GenBank/DDBJ whole genome shotgun (WGS) entry which is preliminary data.</text>
</comment>
<dbReference type="eggNOG" id="COG0204">
    <property type="taxonomic scope" value="Bacteria"/>
</dbReference>
<evidence type="ECO:0000256" key="1">
    <source>
        <dbReference type="ARBA" id="ARBA00005189"/>
    </source>
</evidence>
<dbReference type="CDD" id="cd07988">
    <property type="entry name" value="LPLAT_ABO13168-like"/>
    <property type="match status" value="1"/>
</dbReference>
<dbReference type="SMART" id="SM00563">
    <property type="entry name" value="PlsC"/>
    <property type="match status" value="1"/>
</dbReference>
<evidence type="ECO:0000313" key="7">
    <source>
        <dbReference type="Proteomes" id="UP000035860"/>
    </source>
</evidence>